<dbReference type="CDD" id="cd00010">
    <property type="entry name" value="AAI_LTSS"/>
    <property type="match status" value="1"/>
</dbReference>
<feature type="signal peptide" evidence="9">
    <location>
        <begin position="1"/>
        <end position="25"/>
    </location>
</feature>
<dbReference type="GO" id="GO:0005886">
    <property type="term" value="C:plasma membrane"/>
    <property type="evidence" value="ECO:0007669"/>
    <property type="project" value="UniProtKB-SubCell"/>
</dbReference>
<dbReference type="GO" id="GO:0098552">
    <property type="term" value="C:side of membrane"/>
    <property type="evidence" value="ECO:0007669"/>
    <property type="project" value="UniProtKB-KW"/>
</dbReference>
<keyword evidence="5" id="KW-1015">Disulfide bond</keyword>
<evidence type="ECO:0000313" key="11">
    <source>
        <dbReference type="EMBL" id="KAL0921632.1"/>
    </source>
</evidence>
<feature type="compositionally biased region" description="Low complexity" evidence="8">
    <location>
        <begin position="111"/>
        <end position="127"/>
    </location>
</feature>
<name>A0ABD0V951_DENTH</name>
<dbReference type="PANTHER" id="PTHR33044">
    <property type="entry name" value="BIFUNCTIONAL INHIBITOR/LIPID-TRANSFER PROTEIN/SEED STORAGE 2S ALBUMIN SUPERFAMILY PROTEIN-RELATED"/>
    <property type="match status" value="1"/>
</dbReference>
<organism evidence="11 12">
    <name type="scientific">Dendrobium thyrsiflorum</name>
    <name type="common">Pinecone-like raceme dendrobium</name>
    <name type="synonym">Orchid</name>
    <dbReference type="NCBI Taxonomy" id="117978"/>
    <lineage>
        <taxon>Eukaryota</taxon>
        <taxon>Viridiplantae</taxon>
        <taxon>Streptophyta</taxon>
        <taxon>Embryophyta</taxon>
        <taxon>Tracheophyta</taxon>
        <taxon>Spermatophyta</taxon>
        <taxon>Magnoliopsida</taxon>
        <taxon>Liliopsida</taxon>
        <taxon>Asparagales</taxon>
        <taxon>Orchidaceae</taxon>
        <taxon>Epidendroideae</taxon>
        <taxon>Malaxideae</taxon>
        <taxon>Dendrobiinae</taxon>
        <taxon>Dendrobium</taxon>
    </lineage>
</organism>
<evidence type="ECO:0000256" key="6">
    <source>
        <dbReference type="ARBA" id="ARBA00023180"/>
    </source>
</evidence>
<comment type="subcellular location">
    <subcellularLocation>
        <location evidence="1">Cell membrane</location>
        <topology evidence="1">Lipid-anchor</topology>
        <topology evidence="1">GPI-anchor</topology>
    </subcellularLocation>
</comment>
<protein>
    <recommendedName>
        <fullName evidence="10">Bifunctional inhibitor/plant lipid transfer protein/seed storage helical domain-containing protein</fullName>
    </recommendedName>
</protein>
<dbReference type="Proteomes" id="UP001552299">
    <property type="component" value="Unassembled WGS sequence"/>
</dbReference>
<dbReference type="InterPro" id="IPR016140">
    <property type="entry name" value="Bifunc_inhib/LTP/seed_store"/>
</dbReference>
<dbReference type="Gene3D" id="1.10.110.10">
    <property type="entry name" value="Plant lipid-transfer and hydrophobic proteins"/>
    <property type="match status" value="1"/>
</dbReference>
<evidence type="ECO:0000256" key="3">
    <source>
        <dbReference type="ARBA" id="ARBA00022622"/>
    </source>
</evidence>
<dbReference type="PROSITE" id="PS51257">
    <property type="entry name" value="PROKAR_LIPOPROTEIN"/>
    <property type="match status" value="1"/>
</dbReference>
<keyword evidence="6" id="KW-0325">Glycoprotein</keyword>
<keyword evidence="4 9" id="KW-0732">Signal</keyword>
<evidence type="ECO:0000256" key="2">
    <source>
        <dbReference type="ARBA" id="ARBA00009748"/>
    </source>
</evidence>
<feature type="domain" description="Bifunctional inhibitor/plant lipid transfer protein/seed storage helical" evidence="10">
    <location>
        <begin position="31"/>
        <end position="109"/>
    </location>
</feature>
<sequence length="173" mass="17180">MALKGSQSILVISFFMSSLFAVTTAQSSSSCQSALLNLSPCLSFITGQGTTPSSSCCSQLGSLVKSEPQCLCLLLNGDAASGLGISINKTQALELPALCKVQTPPLSLCNTSSSPPSTGSSSTPSSSSGGGSKNVPSVVDTGSANGSAAEISISLVISLMFVVVFSSASAITV</sequence>
<dbReference type="InterPro" id="IPR000528">
    <property type="entry name" value="Plant_nsLTP"/>
</dbReference>
<gene>
    <name evidence="11" type="ORF">M5K25_008725</name>
</gene>
<evidence type="ECO:0000256" key="7">
    <source>
        <dbReference type="ARBA" id="ARBA00023288"/>
    </source>
</evidence>
<dbReference type="EMBL" id="JANQDX010000007">
    <property type="protein sequence ID" value="KAL0921632.1"/>
    <property type="molecule type" value="Genomic_DNA"/>
</dbReference>
<dbReference type="AlphaFoldDB" id="A0ABD0V951"/>
<evidence type="ECO:0000256" key="8">
    <source>
        <dbReference type="SAM" id="MobiDB-lite"/>
    </source>
</evidence>
<dbReference type="SMART" id="SM00499">
    <property type="entry name" value="AAI"/>
    <property type="match status" value="1"/>
</dbReference>
<dbReference type="InterPro" id="IPR043325">
    <property type="entry name" value="LTSS"/>
</dbReference>
<dbReference type="PRINTS" id="PR00382">
    <property type="entry name" value="LIPIDTRNSFER"/>
</dbReference>
<keyword evidence="12" id="KW-1185">Reference proteome</keyword>
<reference evidence="11 12" key="1">
    <citation type="journal article" date="2024" name="Plant Biotechnol. J.">
        <title>Dendrobium thyrsiflorum genome and its molecular insights into genes involved in important horticultural traits.</title>
        <authorList>
            <person name="Chen B."/>
            <person name="Wang J.Y."/>
            <person name="Zheng P.J."/>
            <person name="Li K.L."/>
            <person name="Liang Y.M."/>
            <person name="Chen X.F."/>
            <person name="Zhang C."/>
            <person name="Zhao X."/>
            <person name="He X."/>
            <person name="Zhang G.Q."/>
            <person name="Liu Z.J."/>
            <person name="Xu Q."/>
        </authorList>
    </citation>
    <scope>NUCLEOTIDE SEQUENCE [LARGE SCALE GENOMIC DNA]</scope>
    <source>
        <strain evidence="11">GZMU011</strain>
    </source>
</reference>
<dbReference type="FunFam" id="1.10.110.10:FF:000001">
    <property type="entry name" value="Bifunctional inhibitor/lipid-transfer protein/seed storage 2S albumin superfamily protein"/>
    <property type="match status" value="1"/>
</dbReference>
<dbReference type="Pfam" id="PF14368">
    <property type="entry name" value="LTP_2"/>
    <property type="match status" value="1"/>
</dbReference>
<keyword evidence="3" id="KW-0472">Membrane</keyword>
<keyword evidence="3" id="KW-0336">GPI-anchor</keyword>
<evidence type="ECO:0000256" key="1">
    <source>
        <dbReference type="ARBA" id="ARBA00004609"/>
    </source>
</evidence>
<evidence type="ECO:0000256" key="5">
    <source>
        <dbReference type="ARBA" id="ARBA00023157"/>
    </source>
</evidence>
<dbReference type="SUPFAM" id="SSF47699">
    <property type="entry name" value="Bifunctional inhibitor/lipid-transfer protein/seed storage 2S albumin"/>
    <property type="match status" value="1"/>
</dbReference>
<evidence type="ECO:0000259" key="10">
    <source>
        <dbReference type="SMART" id="SM00499"/>
    </source>
</evidence>
<feature type="region of interest" description="Disordered" evidence="8">
    <location>
        <begin position="110"/>
        <end position="138"/>
    </location>
</feature>
<dbReference type="InterPro" id="IPR036312">
    <property type="entry name" value="Bifun_inhib/LTP/seed_sf"/>
</dbReference>
<comment type="caution">
    <text evidence="11">The sequence shown here is derived from an EMBL/GenBank/DDBJ whole genome shotgun (WGS) entry which is preliminary data.</text>
</comment>
<evidence type="ECO:0000256" key="9">
    <source>
        <dbReference type="SAM" id="SignalP"/>
    </source>
</evidence>
<accession>A0ABD0V951</accession>
<feature type="chain" id="PRO_5044834752" description="Bifunctional inhibitor/plant lipid transfer protein/seed storage helical domain-containing protein" evidence="9">
    <location>
        <begin position="26"/>
        <end position="173"/>
    </location>
</feature>
<evidence type="ECO:0000256" key="4">
    <source>
        <dbReference type="ARBA" id="ARBA00022729"/>
    </source>
</evidence>
<comment type="similarity">
    <text evidence="2">Belongs to the plant LTP family.</text>
</comment>
<proteinExistence type="inferred from homology"/>
<evidence type="ECO:0000313" key="12">
    <source>
        <dbReference type="Proteomes" id="UP001552299"/>
    </source>
</evidence>
<keyword evidence="7" id="KW-0449">Lipoprotein</keyword>